<dbReference type="EMBL" id="BMTX01000035">
    <property type="protein sequence ID" value="GGS75906.1"/>
    <property type="molecule type" value="Genomic_DNA"/>
</dbReference>
<evidence type="ECO:0000256" key="1">
    <source>
        <dbReference type="SAM" id="MobiDB-lite"/>
    </source>
</evidence>
<protein>
    <submittedName>
        <fullName evidence="2">Uncharacterized protein</fullName>
    </submittedName>
</protein>
<accession>A0ABQ2TMN7</accession>
<gene>
    <name evidence="2" type="ORF">GCM10010285_63010</name>
</gene>
<feature type="compositionally biased region" description="Basic and acidic residues" evidence="1">
    <location>
        <begin position="84"/>
        <end position="101"/>
    </location>
</feature>
<keyword evidence="3" id="KW-1185">Reference proteome</keyword>
<reference evidence="3" key="1">
    <citation type="journal article" date="2019" name="Int. J. Syst. Evol. Microbiol.">
        <title>The Global Catalogue of Microorganisms (GCM) 10K type strain sequencing project: providing services to taxonomists for standard genome sequencing and annotation.</title>
        <authorList>
            <consortium name="The Broad Institute Genomics Platform"/>
            <consortium name="The Broad Institute Genome Sequencing Center for Infectious Disease"/>
            <person name="Wu L."/>
            <person name="Ma J."/>
        </authorList>
    </citation>
    <scope>NUCLEOTIDE SEQUENCE [LARGE SCALE GENOMIC DNA]</scope>
    <source>
        <strain evidence="3">JCM 4416</strain>
    </source>
</reference>
<feature type="region of interest" description="Disordered" evidence="1">
    <location>
        <begin position="70"/>
        <end position="101"/>
    </location>
</feature>
<organism evidence="2 3">
    <name type="scientific">Streptomyces pseudogriseolus</name>
    <name type="common">Streptomyces gancidicus</name>
    <name type="synonym">Streptomyces rubiginosus</name>
    <dbReference type="NCBI Taxonomy" id="36817"/>
    <lineage>
        <taxon>Bacteria</taxon>
        <taxon>Bacillati</taxon>
        <taxon>Actinomycetota</taxon>
        <taxon>Actinomycetes</taxon>
        <taxon>Kitasatosporales</taxon>
        <taxon>Streptomycetaceae</taxon>
        <taxon>Streptomyces</taxon>
        <taxon>Streptomyces pseudogriseolus group</taxon>
    </lineage>
</organism>
<name>A0ABQ2TMN7_STREZ</name>
<evidence type="ECO:0000313" key="3">
    <source>
        <dbReference type="Proteomes" id="UP000597853"/>
    </source>
</evidence>
<proteinExistence type="predicted"/>
<comment type="caution">
    <text evidence="2">The sequence shown here is derived from an EMBL/GenBank/DDBJ whole genome shotgun (WGS) entry which is preliminary data.</text>
</comment>
<sequence length="101" mass="10478">MGRAAEGLLGPCSKLSVLGAPAVLLSLVDPTIVVCGMMAYVVPAVPRAKGPPPAQSKGAPRLTWCAGSWLQPGAGGSADQQTDLDCHQERPEDRARQLHPP</sequence>
<evidence type="ECO:0000313" key="2">
    <source>
        <dbReference type="EMBL" id="GGS75906.1"/>
    </source>
</evidence>
<dbReference type="Proteomes" id="UP000597853">
    <property type="component" value="Unassembled WGS sequence"/>
</dbReference>